<dbReference type="SMART" id="SM00930">
    <property type="entry name" value="NIL"/>
    <property type="match status" value="1"/>
</dbReference>
<keyword evidence="2" id="KW-0004">4Fe-4S</keyword>
<keyword evidence="5" id="KW-0249">Electron transport</keyword>
<gene>
    <name evidence="9" type="primary">ndhI_1</name>
    <name evidence="9" type="ORF">DEAC_c07850</name>
</gene>
<comment type="caution">
    <text evidence="9">The sequence shown here is derived from an EMBL/GenBank/DDBJ whole genome shotgun (WGS) entry which is preliminary data.</text>
</comment>
<dbReference type="RefSeq" id="WP_047808690.1">
    <property type="nucleotide sequence ID" value="NZ_LDZY01000002.1"/>
</dbReference>
<dbReference type="GO" id="GO:0016491">
    <property type="term" value="F:oxidoreductase activity"/>
    <property type="evidence" value="ECO:0007669"/>
    <property type="project" value="UniProtKB-KW"/>
</dbReference>
<evidence type="ECO:0000313" key="9">
    <source>
        <dbReference type="EMBL" id="KLU67570.1"/>
    </source>
</evidence>
<dbReference type="InterPro" id="IPR050572">
    <property type="entry name" value="Fe-S_Ferredoxin"/>
</dbReference>
<dbReference type="GO" id="GO:0046872">
    <property type="term" value="F:metal ion binding"/>
    <property type="evidence" value="ECO:0007669"/>
    <property type="project" value="UniProtKB-KW"/>
</dbReference>
<dbReference type="PANTHER" id="PTHR43687:SF6">
    <property type="entry name" value="L-ASPARTATE SEMIALDEHYDE SULFURTRANSFERASE IRON-SULFUR SUBUNIT"/>
    <property type="match status" value="1"/>
</dbReference>
<dbReference type="SUPFAM" id="SSF54862">
    <property type="entry name" value="4Fe-4S ferredoxins"/>
    <property type="match status" value="1"/>
</dbReference>
<evidence type="ECO:0000256" key="3">
    <source>
        <dbReference type="ARBA" id="ARBA00022723"/>
    </source>
</evidence>
<dbReference type="AlphaFoldDB" id="A0A0J1FVX4"/>
<feature type="domain" description="4Fe-4S ferredoxin-type" evidence="8">
    <location>
        <begin position="74"/>
        <end position="103"/>
    </location>
</feature>
<dbReference type="Proteomes" id="UP000036356">
    <property type="component" value="Unassembled WGS sequence"/>
</dbReference>
<name>A0A0J1FVX4_9FIRM</name>
<evidence type="ECO:0000256" key="4">
    <source>
        <dbReference type="ARBA" id="ARBA00022737"/>
    </source>
</evidence>
<evidence type="ECO:0000313" key="10">
    <source>
        <dbReference type="Proteomes" id="UP000036356"/>
    </source>
</evidence>
<dbReference type="InterPro" id="IPR018449">
    <property type="entry name" value="NIL_domain"/>
</dbReference>
<evidence type="ECO:0000256" key="7">
    <source>
        <dbReference type="ARBA" id="ARBA00023014"/>
    </source>
</evidence>
<dbReference type="STRING" id="476652.DEAC_c07850"/>
<dbReference type="PROSITE" id="PS00198">
    <property type="entry name" value="4FE4S_FER_1"/>
    <property type="match status" value="2"/>
</dbReference>
<dbReference type="Pfam" id="PF09383">
    <property type="entry name" value="NIL"/>
    <property type="match status" value="1"/>
</dbReference>
<keyword evidence="9" id="KW-0560">Oxidoreductase</keyword>
<keyword evidence="3" id="KW-0479">Metal-binding</keyword>
<keyword evidence="4" id="KW-0677">Repeat</keyword>
<dbReference type="InterPro" id="IPR045865">
    <property type="entry name" value="ACT-like_dom_sf"/>
</dbReference>
<protein>
    <submittedName>
        <fullName evidence="9">NAD(P)H-quinone oxidoreductase subunit I, chloroplastic</fullName>
        <ecNumber evidence="9">1.6.5.11</ecNumber>
    </submittedName>
</protein>
<dbReference type="EMBL" id="LDZY01000002">
    <property type="protein sequence ID" value="KLU67570.1"/>
    <property type="molecule type" value="Genomic_DNA"/>
</dbReference>
<dbReference type="PROSITE" id="PS51379">
    <property type="entry name" value="4FE4S_FER_2"/>
    <property type="match status" value="2"/>
</dbReference>
<evidence type="ECO:0000256" key="2">
    <source>
        <dbReference type="ARBA" id="ARBA00022485"/>
    </source>
</evidence>
<keyword evidence="1" id="KW-0813">Transport</keyword>
<dbReference type="InterPro" id="IPR017900">
    <property type="entry name" value="4Fe4S_Fe_S_CS"/>
</dbReference>
<organism evidence="9 10">
    <name type="scientific">Desulfosporosinus acididurans</name>
    <dbReference type="NCBI Taxonomy" id="476652"/>
    <lineage>
        <taxon>Bacteria</taxon>
        <taxon>Bacillati</taxon>
        <taxon>Bacillota</taxon>
        <taxon>Clostridia</taxon>
        <taxon>Eubacteriales</taxon>
        <taxon>Desulfitobacteriaceae</taxon>
        <taxon>Desulfosporosinus</taxon>
    </lineage>
</organism>
<keyword evidence="7" id="KW-0411">Iron-sulfur</keyword>
<dbReference type="Gene3D" id="3.30.70.20">
    <property type="match status" value="1"/>
</dbReference>
<proteinExistence type="predicted"/>
<dbReference type="EC" id="1.6.5.11" evidence="9"/>
<evidence type="ECO:0000256" key="5">
    <source>
        <dbReference type="ARBA" id="ARBA00022982"/>
    </source>
</evidence>
<dbReference type="InterPro" id="IPR017896">
    <property type="entry name" value="4Fe4S_Fe-S-bd"/>
</dbReference>
<evidence type="ECO:0000256" key="6">
    <source>
        <dbReference type="ARBA" id="ARBA00023004"/>
    </source>
</evidence>
<dbReference type="SUPFAM" id="SSF55021">
    <property type="entry name" value="ACT-like"/>
    <property type="match status" value="1"/>
</dbReference>
<dbReference type="Gene3D" id="3.30.70.260">
    <property type="match status" value="1"/>
</dbReference>
<evidence type="ECO:0000256" key="1">
    <source>
        <dbReference type="ARBA" id="ARBA00022448"/>
    </source>
</evidence>
<feature type="domain" description="4Fe-4S ferredoxin-type" evidence="8">
    <location>
        <begin position="105"/>
        <end position="133"/>
    </location>
</feature>
<dbReference type="PATRIC" id="fig|476652.3.peg.804"/>
<reference evidence="9 10" key="1">
    <citation type="submission" date="2015-06" db="EMBL/GenBank/DDBJ databases">
        <title>Draft genome of the moderately acidophilic sulfate reducer Candidatus Desulfosporosinus acididurans strain M1.</title>
        <authorList>
            <person name="Poehlein A."/>
            <person name="Petzsch P."/>
            <person name="Johnson B.D."/>
            <person name="Schloemann M."/>
            <person name="Daniel R."/>
            <person name="Muehling M."/>
        </authorList>
    </citation>
    <scope>NUCLEOTIDE SEQUENCE [LARGE SCALE GENOMIC DNA]</scope>
    <source>
        <strain evidence="9 10">M1</strain>
    </source>
</reference>
<evidence type="ECO:0000259" key="8">
    <source>
        <dbReference type="PROSITE" id="PS51379"/>
    </source>
</evidence>
<dbReference type="Pfam" id="PF13237">
    <property type="entry name" value="Fer4_10"/>
    <property type="match status" value="1"/>
</dbReference>
<keyword evidence="10" id="KW-1185">Reference proteome</keyword>
<sequence length="133" mass="14948">MAPKRIVLRFRSDISVKPIVYRLVKDFDLVVNIVRADVNPQKEGTMVLEVTGDQSEKGLAYLRELGVSVQDLKQGIVRNEEKCVMCGACTGLCPTGALYIERPSMEVHFDEDQCIVCMLCTKICPMRAMEVHL</sequence>
<keyword evidence="6" id="KW-0408">Iron</keyword>
<dbReference type="PANTHER" id="PTHR43687">
    <property type="entry name" value="ADENYLYLSULFATE REDUCTASE, BETA SUBUNIT"/>
    <property type="match status" value="1"/>
</dbReference>
<accession>A0A0J1FVX4</accession>
<dbReference type="GO" id="GO:0051539">
    <property type="term" value="F:4 iron, 4 sulfur cluster binding"/>
    <property type="evidence" value="ECO:0007669"/>
    <property type="project" value="UniProtKB-KW"/>
</dbReference>